<feature type="compositionally biased region" description="Polar residues" evidence="1">
    <location>
        <begin position="151"/>
        <end position="170"/>
    </location>
</feature>
<dbReference type="EMBL" id="FJUY01000012">
    <property type="protein sequence ID" value="CZT21745.1"/>
    <property type="molecule type" value="Genomic_DNA"/>
</dbReference>
<evidence type="ECO:0000313" key="3">
    <source>
        <dbReference type="Proteomes" id="UP000225277"/>
    </source>
</evidence>
<evidence type="ECO:0000256" key="1">
    <source>
        <dbReference type="SAM" id="MobiDB-lite"/>
    </source>
</evidence>
<sequence>MADNKLVAVATIVRHLDRDASDVVLAAADANEIATLDLRTQAILDMLPSISNVHMREDLARRFVHGEMDKTETQLVHDWSQVMRSALRAALITAWAMKVNADRKFESIPGMVDPVSEDEDPRISMARSIAVPSRSAPTHNSPPSKRHETESISSTKRFGSSFAASTTPSGESHDPKTGAPSKDLAIDLSSDIEDD</sequence>
<evidence type="ECO:0000313" key="2">
    <source>
        <dbReference type="EMBL" id="CZT21745.1"/>
    </source>
</evidence>
<keyword evidence="3" id="KW-1185">Reference proteome</keyword>
<name>A0A2D3V4Y1_9PEZI</name>
<protein>
    <submittedName>
        <fullName evidence="2">Uncharacterized protein</fullName>
    </submittedName>
</protein>
<dbReference type="AlphaFoldDB" id="A0A2D3V4Y1"/>
<feature type="region of interest" description="Disordered" evidence="1">
    <location>
        <begin position="127"/>
        <end position="195"/>
    </location>
</feature>
<dbReference type="Proteomes" id="UP000225277">
    <property type="component" value="Unassembled WGS sequence"/>
</dbReference>
<dbReference type="GeneID" id="35602725"/>
<organism evidence="2 3">
    <name type="scientific">Ramularia collo-cygni</name>
    <dbReference type="NCBI Taxonomy" id="112498"/>
    <lineage>
        <taxon>Eukaryota</taxon>
        <taxon>Fungi</taxon>
        <taxon>Dikarya</taxon>
        <taxon>Ascomycota</taxon>
        <taxon>Pezizomycotina</taxon>
        <taxon>Dothideomycetes</taxon>
        <taxon>Dothideomycetidae</taxon>
        <taxon>Mycosphaerellales</taxon>
        <taxon>Mycosphaerellaceae</taxon>
        <taxon>Ramularia</taxon>
    </lineage>
</organism>
<accession>A0A2D3V4Y1</accession>
<proteinExistence type="predicted"/>
<dbReference type="RefSeq" id="XP_023628634.1">
    <property type="nucleotide sequence ID" value="XM_023772866.1"/>
</dbReference>
<reference evidence="2 3" key="1">
    <citation type="submission" date="2016-03" db="EMBL/GenBank/DDBJ databases">
        <authorList>
            <person name="Ploux O."/>
        </authorList>
    </citation>
    <scope>NUCLEOTIDE SEQUENCE [LARGE SCALE GENOMIC DNA]</scope>
    <source>
        <strain evidence="2 3">URUG2</strain>
    </source>
</reference>
<gene>
    <name evidence="2" type="ORF">RCC_07610</name>
</gene>